<dbReference type="EnsemblMetazoa" id="CLYHEMT016635.1">
    <property type="protein sequence ID" value="CLYHEMP016635.1"/>
    <property type="gene ID" value="CLYHEMG016635"/>
</dbReference>
<evidence type="ECO:0000313" key="2">
    <source>
        <dbReference type="EnsemblMetazoa" id="CLYHEMP016635.1"/>
    </source>
</evidence>
<sequence length="208" mass="24062">MSEQKLSQLKIKSVEIRKFNPKTDAKRLTEIWVNGLDQSVDSQWWWNRAYWREFFSQYAKDATAVDGDMGPEGTNLEKSWCFDEENVQMLVAELIFQDPKMAHLLVGSIGIKRGGYEHSKDGTIFTIWKMSVDINYRGYSIGGKLLLAGEKWAKQKGGTKITAASMNPIASKFYLKHGYEWSEWSWWDWIVFKYIGSMNGKLHEKTLG</sequence>
<evidence type="ECO:0000259" key="1">
    <source>
        <dbReference type="PROSITE" id="PS51186"/>
    </source>
</evidence>
<organism evidence="2 3">
    <name type="scientific">Clytia hemisphaerica</name>
    <dbReference type="NCBI Taxonomy" id="252671"/>
    <lineage>
        <taxon>Eukaryota</taxon>
        <taxon>Metazoa</taxon>
        <taxon>Cnidaria</taxon>
        <taxon>Hydrozoa</taxon>
        <taxon>Hydroidolina</taxon>
        <taxon>Leptothecata</taxon>
        <taxon>Obeliida</taxon>
        <taxon>Clytiidae</taxon>
        <taxon>Clytia</taxon>
    </lineage>
</organism>
<feature type="domain" description="N-acetyltransferase" evidence="1">
    <location>
        <begin position="14"/>
        <end position="208"/>
    </location>
</feature>
<keyword evidence="3" id="KW-1185">Reference proteome</keyword>
<dbReference type="Gene3D" id="3.40.630.30">
    <property type="match status" value="1"/>
</dbReference>
<protein>
    <recommendedName>
        <fullName evidence="1">N-acetyltransferase domain-containing protein</fullName>
    </recommendedName>
</protein>
<dbReference type="SUPFAM" id="SSF55729">
    <property type="entry name" value="Acyl-CoA N-acyltransferases (Nat)"/>
    <property type="match status" value="1"/>
</dbReference>
<dbReference type="AlphaFoldDB" id="A0A7M5X2V4"/>
<proteinExistence type="predicted"/>
<reference evidence="2" key="1">
    <citation type="submission" date="2021-01" db="UniProtKB">
        <authorList>
            <consortium name="EnsemblMetazoa"/>
        </authorList>
    </citation>
    <scope>IDENTIFICATION</scope>
</reference>
<dbReference type="Pfam" id="PF00583">
    <property type="entry name" value="Acetyltransf_1"/>
    <property type="match status" value="1"/>
</dbReference>
<evidence type="ECO:0000313" key="3">
    <source>
        <dbReference type="Proteomes" id="UP000594262"/>
    </source>
</evidence>
<dbReference type="GO" id="GO:0016747">
    <property type="term" value="F:acyltransferase activity, transferring groups other than amino-acyl groups"/>
    <property type="evidence" value="ECO:0007669"/>
    <property type="project" value="InterPro"/>
</dbReference>
<name>A0A7M5X2V4_9CNID</name>
<accession>A0A7M5X2V4</accession>
<dbReference type="Proteomes" id="UP000594262">
    <property type="component" value="Unplaced"/>
</dbReference>
<dbReference type="CDD" id="cd04301">
    <property type="entry name" value="NAT_SF"/>
    <property type="match status" value="1"/>
</dbReference>
<dbReference type="InterPro" id="IPR016181">
    <property type="entry name" value="Acyl_CoA_acyltransferase"/>
</dbReference>
<dbReference type="PROSITE" id="PS51186">
    <property type="entry name" value="GNAT"/>
    <property type="match status" value="1"/>
</dbReference>
<dbReference type="InterPro" id="IPR000182">
    <property type="entry name" value="GNAT_dom"/>
</dbReference>